<evidence type="ECO:0000313" key="3">
    <source>
        <dbReference type="EMBL" id="ORB55317.1"/>
    </source>
</evidence>
<dbReference type="Pfam" id="PF01145">
    <property type="entry name" value="Band_7"/>
    <property type="match status" value="1"/>
</dbReference>
<dbReference type="Proteomes" id="UP000192434">
    <property type="component" value="Unassembled WGS sequence"/>
</dbReference>
<dbReference type="InterPro" id="IPR001107">
    <property type="entry name" value="Band_7"/>
</dbReference>
<keyword evidence="1" id="KW-0472">Membrane</keyword>
<feature type="transmembrane region" description="Helical" evidence="1">
    <location>
        <begin position="37"/>
        <end position="61"/>
    </location>
</feature>
<dbReference type="OrthoDB" id="4570918at2"/>
<organism evidence="3 4">
    <name type="scientific">Mycobacteroides saopaulense</name>
    <dbReference type="NCBI Taxonomy" id="1578165"/>
    <lineage>
        <taxon>Bacteria</taxon>
        <taxon>Bacillati</taxon>
        <taxon>Actinomycetota</taxon>
        <taxon>Actinomycetes</taxon>
        <taxon>Mycobacteriales</taxon>
        <taxon>Mycobacteriaceae</taxon>
        <taxon>Mycobacteroides</taxon>
    </lineage>
</organism>
<keyword evidence="1" id="KW-0812">Transmembrane</keyword>
<reference evidence="3 4" key="1">
    <citation type="submission" date="2016-12" db="EMBL/GenBank/DDBJ databases">
        <title>The new phylogeny of genus Mycobacterium.</title>
        <authorList>
            <person name="Tortoli E."/>
            <person name="Trovato A."/>
            <person name="Cirillo D.M."/>
        </authorList>
    </citation>
    <scope>NUCLEOTIDE SEQUENCE [LARGE SCALE GENOMIC DNA]</scope>
    <source>
        <strain evidence="3 4">CCUG 66554</strain>
    </source>
</reference>
<dbReference type="PANTHER" id="PTHR42911">
    <property type="entry name" value="MODULATOR OF FTSH PROTEASE HFLC"/>
    <property type="match status" value="1"/>
</dbReference>
<keyword evidence="1" id="KW-1133">Transmembrane helix</keyword>
<gene>
    <name evidence="3" type="ORF">BST43_15755</name>
</gene>
<evidence type="ECO:0000256" key="1">
    <source>
        <dbReference type="SAM" id="Phobius"/>
    </source>
</evidence>
<protein>
    <recommendedName>
        <fullName evidence="2">Band 7 domain-containing protein</fullName>
    </recommendedName>
</protein>
<accession>A0A1X0J1X7</accession>
<dbReference type="RefSeq" id="WP_054491518.1">
    <property type="nucleotide sequence ID" value="NZ_MVII01000019.1"/>
</dbReference>
<sequence>MSWEFVTFLIFGLIAVALCGGGFVAHRIDRDAEGPYVSLVAGGIALVVAVVVLLLGCFTVVGTRKVGIETVFGKPSGETLSNGLHWKRPWATVDEMDAAVQIDKYEGDHRIKVRLGNSSTADADVSVRWQIKQDAADELYVQYRSFDNVRTNLITRNLQVALNDVFSKLDPLATKWANGLPLETFAKETSEKLRKLVGEQVDILDVAVPTIDYDDGTEARINELNAERANTAKAEQAKKTATEQAEANRILASSVSNDPNVIVQNCITKALDKGMSPWGCWPGTSALATIPAPTK</sequence>
<evidence type="ECO:0000313" key="4">
    <source>
        <dbReference type="Proteomes" id="UP000192434"/>
    </source>
</evidence>
<dbReference type="EMBL" id="MVII01000019">
    <property type="protein sequence ID" value="ORB55317.1"/>
    <property type="molecule type" value="Genomic_DNA"/>
</dbReference>
<dbReference type="PANTHER" id="PTHR42911:SF2">
    <property type="entry name" value="PROHIBITIN FAMILY PROTEIN"/>
    <property type="match status" value="1"/>
</dbReference>
<feature type="transmembrane region" description="Helical" evidence="1">
    <location>
        <begin position="6"/>
        <end position="25"/>
    </location>
</feature>
<evidence type="ECO:0000259" key="2">
    <source>
        <dbReference type="Pfam" id="PF01145"/>
    </source>
</evidence>
<proteinExistence type="predicted"/>
<comment type="caution">
    <text evidence="3">The sequence shown here is derived from an EMBL/GenBank/DDBJ whole genome shotgun (WGS) entry which is preliminary data.</text>
</comment>
<name>A0A1X0J1X7_9MYCO</name>
<dbReference type="AlphaFoldDB" id="A0A1X0J1X7"/>
<feature type="domain" description="Band 7" evidence="2">
    <location>
        <begin position="60"/>
        <end position="244"/>
    </location>
</feature>